<evidence type="ECO:0000256" key="7">
    <source>
        <dbReference type="ARBA" id="ARBA00043224"/>
    </source>
</evidence>
<dbReference type="InterPro" id="IPR000868">
    <property type="entry name" value="Isochorismatase-like_dom"/>
</dbReference>
<dbReference type="SUPFAM" id="SSF52499">
    <property type="entry name" value="Isochorismatase-like hydrolases"/>
    <property type="match status" value="1"/>
</dbReference>
<evidence type="ECO:0000256" key="4">
    <source>
        <dbReference type="ARBA" id="ARBA00022801"/>
    </source>
</evidence>
<dbReference type="EMBL" id="CP121208">
    <property type="protein sequence ID" value="WFM83646.1"/>
    <property type="molecule type" value="Genomic_DNA"/>
</dbReference>
<dbReference type="InterPro" id="IPR036380">
    <property type="entry name" value="Isochorismatase-like_sf"/>
</dbReference>
<evidence type="ECO:0000313" key="11">
    <source>
        <dbReference type="Proteomes" id="UP001215216"/>
    </source>
</evidence>
<dbReference type="PANTHER" id="PTHR11080:SF2">
    <property type="entry name" value="LD05707P"/>
    <property type="match status" value="1"/>
</dbReference>
<dbReference type="Proteomes" id="UP001215216">
    <property type="component" value="Chromosome"/>
</dbReference>
<proteinExistence type="inferred from homology"/>
<protein>
    <recommendedName>
        <fullName evidence="6">nicotinamidase</fullName>
        <ecNumber evidence="6">3.5.1.19</ecNumber>
    </recommendedName>
    <alternativeName>
        <fullName evidence="7">Nicotinamide deamidase</fullName>
    </alternativeName>
</protein>
<comment type="similarity">
    <text evidence="1">Belongs to the isochorismatase family.</text>
</comment>
<name>A0ABY8FYP3_9ACTO</name>
<evidence type="ECO:0000256" key="6">
    <source>
        <dbReference type="ARBA" id="ARBA00039017"/>
    </source>
</evidence>
<feature type="compositionally biased region" description="Acidic residues" evidence="8">
    <location>
        <begin position="283"/>
        <end position="305"/>
    </location>
</feature>
<evidence type="ECO:0000256" key="2">
    <source>
        <dbReference type="ARBA" id="ARBA00022642"/>
    </source>
</evidence>
<dbReference type="EC" id="3.5.1.19" evidence="6"/>
<evidence type="ECO:0000256" key="1">
    <source>
        <dbReference type="ARBA" id="ARBA00006336"/>
    </source>
</evidence>
<evidence type="ECO:0000256" key="8">
    <source>
        <dbReference type="SAM" id="MobiDB-lite"/>
    </source>
</evidence>
<keyword evidence="2" id="KW-0662">Pyridine nucleotide biosynthesis</keyword>
<dbReference type="PANTHER" id="PTHR11080">
    <property type="entry name" value="PYRAZINAMIDASE/NICOTINAMIDASE"/>
    <property type="match status" value="1"/>
</dbReference>
<dbReference type="InterPro" id="IPR052347">
    <property type="entry name" value="Isochorismatase_Nicotinamidase"/>
</dbReference>
<keyword evidence="3" id="KW-0479">Metal-binding</keyword>
<keyword evidence="4" id="KW-0378">Hydrolase</keyword>
<keyword evidence="11" id="KW-1185">Reference proteome</keyword>
<evidence type="ECO:0000259" key="9">
    <source>
        <dbReference type="Pfam" id="PF00857"/>
    </source>
</evidence>
<evidence type="ECO:0000313" key="10">
    <source>
        <dbReference type="EMBL" id="WFM83646.1"/>
    </source>
</evidence>
<dbReference type="Pfam" id="PF00857">
    <property type="entry name" value="Isochorismatase"/>
    <property type="match status" value="1"/>
</dbReference>
<feature type="region of interest" description="Disordered" evidence="8">
    <location>
        <begin position="279"/>
        <end position="305"/>
    </location>
</feature>
<reference evidence="10 11" key="1">
    <citation type="submission" date="2023-03" db="EMBL/GenBank/DDBJ databases">
        <title>Complete genome of Arcanobacterium canis strain DSM 25104 isolated in 2010 from a canine otitis externa in Germany.</title>
        <authorList>
            <person name="Borowiak M."/>
            <person name="Kreitlow A."/>
            <person name="Malorny B."/>
            <person name="Laemmler C."/>
            <person name="Prenger-Berninghoff E."/>
            <person name="Ploetz M."/>
            <person name="Abdulmawjood A."/>
        </authorList>
    </citation>
    <scope>NUCLEOTIDE SEQUENCE [LARGE SCALE GENOMIC DNA]</scope>
    <source>
        <strain evidence="10 11">DSM 25104</strain>
    </source>
</reference>
<accession>A0ABY8FYP3</accession>
<feature type="domain" description="Isochorismatase-like" evidence="9">
    <location>
        <begin position="7"/>
        <end position="173"/>
    </location>
</feature>
<dbReference type="Gene3D" id="3.40.50.850">
    <property type="entry name" value="Isochorismatase-like"/>
    <property type="match status" value="1"/>
</dbReference>
<comment type="pathway">
    <text evidence="5">Cofactor biosynthesis; nicotinate biosynthesis; nicotinate from nicotinamide: step 1/1.</text>
</comment>
<organism evidence="10 11">
    <name type="scientific">Arcanobacterium canis</name>
    <dbReference type="NCBI Taxonomy" id="999183"/>
    <lineage>
        <taxon>Bacteria</taxon>
        <taxon>Bacillati</taxon>
        <taxon>Actinomycetota</taxon>
        <taxon>Actinomycetes</taxon>
        <taxon>Actinomycetales</taxon>
        <taxon>Actinomycetaceae</taxon>
        <taxon>Arcanobacterium</taxon>
    </lineage>
</organism>
<evidence type="ECO:0000256" key="5">
    <source>
        <dbReference type="ARBA" id="ARBA00037900"/>
    </source>
</evidence>
<gene>
    <name evidence="10" type="ORF">P7079_01305</name>
</gene>
<evidence type="ECO:0000256" key="3">
    <source>
        <dbReference type="ARBA" id="ARBA00022723"/>
    </source>
</evidence>
<sequence length="353" mass="38589">MENPTRALLIVDVQPTFTEGGALAVEGGDAVAERIADFVTEYADEYELIVTTQDWHIDPGEHFSSTPDFVDTWPPHGIAGSAEAELHEAIASLPIDASVKKGEYDAVYSGFEGNDKEGRSLEQILRAADIQAVDVVGIAESHCVKETALDALRLGWPTRVFSDLTVPVSAELGVSAREIMDEAGVEQIPSGEAFGFYEEDESELPWSDEYMDDGFGDSHTKAADESPFVGGRLDVPFSRDEYDADADDLNNDGIPDDLEGDEWGAADFDRSELRGRAIGRDAFEEDGYDEEDGTELTSDGEDEELSNIALETDAEDLSGYDLDNFDLDDLGIDEDIDFSDEADDSDFDFSDLR</sequence>